<dbReference type="PANTHER" id="PTHR22677:SF4">
    <property type="entry name" value="USHER SYNDROME TYPE-1G PROTEIN-LIKE PROTEIN"/>
    <property type="match status" value="1"/>
</dbReference>
<dbReference type="PROSITE" id="PS50088">
    <property type="entry name" value="ANK_REPEAT"/>
    <property type="match status" value="2"/>
</dbReference>
<keyword evidence="1" id="KW-0040">ANK repeat</keyword>
<organism evidence="3 4">
    <name type="scientific">Aphanomyces stellatus</name>
    <dbReference type="NCBI Taxonomy" id="120398"/>
    <lineage>
        <taxon>Eukaryota</taxon>
        <taxon>Sar</taxon>
        <taxon>Stramenopiles</taxon>
        <taxon>Oomycota</taxon>
        <taxon>Saprolegniomycetes</taxon>
        <taxon>Saprolegniales</taxon>
        <taxon>Verrucalvaceae</taxon>
        <taxon>Aphanomyces</taxon>
    </lineage>
</organism>
<sequence>MVSTDTNGDSLLVAARQGSVDAVKALLDDPETSVHKTRWSGVTALHRACEAGDIATIQVLLDHGAAVNARSTWGWYTPLHVASRYGREDAIHFLLAHGADWNQKDKNNVTPFKYAVRAGFAAMAHRIDEAVLRAAKAEPRAPNEAKSKAL</sequence>
<dbReference type="InterPro" id="IPR039323">
    <property type="entry name" value="ANKRD_45/46/60"/>
</dbReference>
<name>A0A485KNQ1_9STRA</name>
<dbReference type="AlphaFoldDB" id="A0A485KNQ1"/>
<dbReference type="SUPFAM" id="SSF48403">
    <property type="entry name" value="Ankyrin repeat"/>
    <property type="match status" value="1"/>
</dbReference>
<reference evidence="3 4" key="1">
    <citation type="submission" date="2019-03" db="EMBL/GenBank/DDBJ databases">
        <authorList>
            <person name="Gaulin E."/>
            <person name="Dumas B."/>
        </authorList>
    </citation>
    <scope>NUCLEOTIDE SEQUENCE [LARGE SCALE GENOMIC DNA]</scope>
    <source>
        <strain evidence="3">CBS 568.67</strain>
    </source>
</reference>
<dbReference type="SMART" id="SM00248">
    <property type="entry name" value="ANK"/>
    <property type="match status" value="3"/>
</dbReference>
<feature type="repeat" description="ANK" evidence="1">
    <location>
        <begin position="40"/>
        <end position="72"/>
    </location>
</feature>
<dbReference type="OrthoDB" id="116797at2759"/>
<dbReference type="InterPro" id="IPR002110">
    <property type="entry name" value="Ankyrin_rpt"/>
</dbReference>
<protein>
    <submittedName>
        <fullName evidence="3">Aste57867_9590 protein</fullName>
    </submittedName>
</protein>
<dbReference type="Pfam" id="PF12796">
    <property type="entry name" value="Ank_2"/>
    <property type="match status" value="1"/>
</dbReference>
<evidence type="ECO:0000313" key="3">
    <source>
        <dbReference type="EMBL" id="VFT86469.1"/>
    </source>
</evidence>
<keyword evidence="4" id="KW-1185">Reference proteome</keyword>
<dbReference type="Proteomes" id="UP000332933">
    <property type="component" value="Unassembled WGS sequence"/>
</dbReference>
<gene>
    <name evidence="3" type="primary">Aste57867_9590</name>
    <name evidence="2" type="ORF">As57867_009552</name>
    <name evidence="3" type="ORF">ASTE57867_9590</name>
</gene>
<proteinExistence type="predicted"/>
<dbReference type="EMBL" id="VJMH01005152">
    <property type="protein sequence ID" value="KAF0699880.1"/>
    <property type="molecule type" value="Genomic_DNA"/>
</dbReference>
<dbReference type="PANTHER" id="PTHR22677">
    <property type="entry name" value="ANKYRIN REPEAT DOMAIN-CONTAINING PROTEIN 60"/>
    <property type="match status" value="1"/>
</dbReference>
<feature type="repeat" description="ANK" evidence="1">
    <location>
        <begin position="74"/>
        <end position="106"/>
    </location>
</feature>
<dbReference type="EMBL" id="CAADRA010005173">
    <property type="protein sequence ID" value="VFT86469.1"/>
    <property type="molecule type" value="Genomic_DNA"/>
</dbReference>
<accession>A0A485KNQ1</accession>
<dbReference type="InterPro" id="IPR036770">
    <property type="entry name" value="Ankyrin_rpt-contain_sf"/>
</dbReference>
<dbReference type="PROSITE" id="PS50297">
    <property type="entry name" value="ANK_REP_REGION"/>
    <property type="match status" value="2"/>
</dbReference>
<evidence type="ECO:0000256" key="1">
    <source>
        <dbReference type="PROSITE-ProRule" id="PRU00023"/>
    </source>
</evidence>
<evidence type="ECO:0000313" key="4">
    <source>
        <dbReference type="Proteomes" id="UP000332933"/>
    </source>
</evidence>
<reference evidence="2" key="2">
    <citation type="submission" date="2019-06" db="EMBL/GenBank/DDBJ databases">
        <title>Genomics analysis of Aphanomyces spp. identifies a new class of oomycete effector associated with host adaptation.</title>
        <authorList>
            <person name="Gaulin E."/>
        </authorList>
    </citation>
    <scope>NUCLEOTIDE SEQUENCE</scope>
    <source>
        <strain evidence="2">CBS 578.67</strain>
    </source>
</reference>
<evidence type="ECO:0000313" key="2">
    <source>
        <dbReference type="EMBL" id="KAF0699880.1"/>
    </source>
</evidence>
<dbReference type="Gene3D" id="1.25.40.20">
    <property type="entry name" value="Ankyrin repeat-containing domain"/>
    <property type="match status" value="1"/>
</dbReference>